<gene>
    <name evidence="3" type="ORF">Afil01_56890</name>
</gene>
<dbReference type="EMBL" id="BSTX01000004">
    <property type="protein sequence ID" value="GLZ80882.1"/>
    <property type="molecule type" value="Genomic_DNA"/>
</dbReference>
<evidence type="ECO:0000313" key="4">
    <source>
        <dbReference type="Proteomes" id="UP001165079"/>
    </source>
</evidence>
<feature type="transmembrane region" description="Helical" evidence="2">
    <location>
        <begin position="198"/>
        <end position="220"/>
    </location>
</feature>
<evidence type="ECO:0000256" key="1">
    <source>
        <dbReference type="SAM" id="MobiDB-lite"/>
    </source>
</evidence>
<keyword evidence="4" id="KW-1185">Reference proteome</keyword>
<feature type="compositionally biased region" description="Pro residues" evidence="1">
    <location>
        <begin position="248"/>
        <end position="260"/>
    </location>
</feature>
<proteinExistence type="predicted"/>
<dbReference type="RefSeq" id="WP_285666158.1">
    <property type="nucleotide sequence ID" value="NZ_BSTX01000004.1"/>
</dbReference>
<organism evidence="3 4">
    <name type="scientific">Actinorhabdospora filicis</name>
    <dbReference type="NCBI Taxonomy" id="1785913"/>
    <lineage>
        <taxon>Bacteria</taxon>
        <taxon>Bacillati</taxon>
        <taxon>Actinomycetota</taxon>
        <taxon>Actinomycetes</taxon>
        <taxon>Micromonosporales</taxon>
        <taxon>Micromonosporaceae</taxon>
        <taxon>Actinorhabdospora</taxon>
    </lineage>
</organism>
<keyword evidence="2" id="KW-0812">Transmembrane</keyword>
<feature type="transmembrane region" description="Helical" evidence="2">
    <location>
        <begin position="59"/>
        <end position="81"/>
    </location>
</feature>
<keyword evidence="2" id="KW-1133">Transmembrane helix</keyword>
<evidence type="ECO:0000313" key="3">
    <source>
        <dbReference type="EMBL" id="GLZ80882.1"/>
    </source>
</evidence>
<dbReference type="Proteomes" id="UP001165079">
    <property type="component" value="Unassembled WGS sequence"/>
</dbReference>
<evidence type="ECO:0000256" key="2">
    <source>
        <dbReference type="SAM" id="Phobius"/>
    </source>
</evidence>
<sequence>MTQPPVPQQAAYPATATGQFPVVQPVTAPPLTYSPPPPSPPPPVSSFWRERMPFGPVPLILTAVGTLLIVIGYLGPAAIYADDKTAYKEIWEIPVNGLSRGYQYGGVAGIDLLPLYLALALLAATLAVRGRARVGLKVGTLLAGLVAIASIVGSILSWRSYLLGTQHYYTGNAPEPSPSDSYGSGDDPDEYLGDTVSFGWGTILLVLGILIVMTAAAVTFDPKAAAPAAVASPGPPPSPVVAHQQPGYPAPTPAPAPPPGQWQQHPQQ</sequence>
<feature type="transmembrane region" description="Helical" evidence="2">
    <location>
        <begin position="101"/>
        <end position="126"/>
    </location>
</feature>
<reference evidence="3" key="1">
    <citation type="submission" date="2023-03" db="EMBL/GenBank/DDBJ databases">
        <title>Actinorhabdospora filicis NBRC 111898.</title>
        <authorList>
            <person name="Ichikawa N."/>
            <person name="Sato H."/>
            <person name="Tonouchi N."/>
        </authorList>
    </citation>
    <scope>NUCLEOTIDE SEQUENCE</scope>
    <source>
        <strain evidence="3">NBRC 111898</strain>
    </source>
</reference>
<comment type="caution">
    <text evidence="3">The sequence shown here is derived from an EMBL/GenBank/DDBJ whole genome shotgun (WGS) entry which is preliminary data.</text>
</comment>
<name>A0A9W6SS84_9ACTN</name>
<feature type="region of interest" description="Disordered" evidence="1">
    <location>
        <begin position="226"/>
        <end position="268"/>
    </location>
</feature>
<protein>
    <submittedName>
        <fullName evidence="3">Uncharacterized protein</fullName>
    </submittedName>
</protein>
<feature type="transmembrane region" description="Helical" evidence="2">
    <location>
        <begin position="138"/>
        <end position="158"/>
    </location>
</feature>
<accession>A0A9W6SS84</accession>
<keyword evidence="2" id="KW-0472">Membrane</keyword>
<dbReference type="AlphaFoldDB" id="A0A9W6SS84"/>